<organism evidence="3 4">
    <name type="scientific">Orchesella cincta</name>
    <name type="common">Springtail</name>
    <name type="synonym">Podura cincta</name>
    <dbReference type="NCBI Taxonomy" id="48709"/>
    <lineage>
        <taxon>Eukaryota</taxon>
        <taxon>Metazoa</taxon>
        <taxon>Ecdysozoa</taxon>
        <taxon>Arthropoda</taxon>
        <taxon>Hexapoda</taxon>
        <taxon>Collembola</taxon>
        <taxon>Entomobryomorpha</taxon>
        <taxon>Entomobryoidea</taxon>
        <taxon>Orchesellidae</taxon>
        <taxon>Orchesellinae</taxon>
        <taxon>Orchesella</taxon>
    </lineage>
</organism>
<dbReference type="STRING" id="48709.A0A1D2MYZ5"/>
<dbReference type="PANTHER" id="PTHR10380:SF173">
    <property type="entry name" value="CUTICULAR PROTEIN 47EF, ISOFORM C-RELATED"/>
    <property type="match status" value="1"/>
</dbReference>
<dbReference type="EMBL" id="LJIJ01000368">
    <property type="protein sequence ID" value="ODM98266.1"/>
    <property type="molecule type" value="Genomic_DNA"/>
</dbReference>
<dbReference type="Proteomes" id="UP000094527">
    <property type="component" value="Unassembled WGS sequence"/>
</dbReference>
<evidence type="ECO:0000313" key="3">
    <source>
        <dbReference type="EMBL" id="ODM98266.1"/>
    </source>
</evidence>
<dbReference type="PRINTS" id="PR00947">
    <property type="entry name" value="CUTICLE"/>
</dbReference>
<dbReference type="PROSITE" id="PS51155">
    <property type="entry name" value="CHIT_BIND_RR_2"/>
    <property type="match status" value="1"/>
</dbReference>
<protein>
    <submittedName>
        <fullName evidence="3">Endocuticle structural glycoprotein SgAbd-2</fullName>
    </submittedName>
</protein>
<evidence type="ECO:0000256" key="2">
    <source>
        <dbReference type="PROSITE-ProRule" id="PRU00497"/>
    </source>
</evidence>
<proteinExistence type="predicted"/>
<dbReference type="GO" id="GO:0062129">
    <property type="term" value="C:chitin-based extracellular matrix"/>
    <property type="evidence" value="ECO:0007669"/>
    <property type="project" value="TreeGrafter"/>
</dbReference>
<reference evidence="3 4" key="1">
    <citation type="journal article" date="2016" name="Genome Biol. Evol.">
        <title>Gene Family Evolution Reflects Adaptation to Soil Environmental Stressors in the Genome of the Collembolan Orchesella cincta.</title>
        <authorList>
            <person name="Faddeeva-Vakhrusheva A."/>
            <person name="Derks M.F."/>
            <person name="Anvar S.Y."/>
            <person name="Agamennone V."/>
            <person name="Suring W."/>
            <person name="Smit S."/>
            <person name="van Straalen N.M."/>
            <person name="Roelofs D."/>
        </authorList>
    </citation>
    <scope>NUCLEOTIDE SEQUENCE [LARGE SCALE GENOMIC DNA]</scope>
    <source>
        <tissue evidence="3">Mixed pool</tissue>
    </source>
</reference>
<keyword evidence="4" id="KW-1185">Reference proteome</keyword>
<evidence type="ECO:0000256" key="1">
    <source>
        <dbReference type="ARBA" id="ARBA00022460"/>
    </source>
</evidence>
<dbReference type="PROSITE" id="PS00233">
    <property type="entry name" value="CHIT_BIND_RR_1"/>
    <property type="match status" value="1"/>
</dbReference>
<gene>
    <name evidence="3" type="ORF">Ocin01_08418</name>
</gene>
<dbReference type="AlphaFoldDB" id="A0A1D2MYZ5"/>
<evidence type="ECO:0000313" key="4">
    <source>
        <dbReference type="Proteomes" id="UP000094527"/>
    </source>
</evidence>
<dbReference type="GO" id="GO:0008010">
    <property type="term" value="F:structural constituent of chitin-based larval cuticle"/>
    <property type="evidence" value="ECO:0007669"/>
    <property type="project" value="TreeGrafter"/>
</dbReference>
<dbReference type="Pfam" id="PF00379">
    <property type="entry name" value="Chitin_bind_4"/>
    <property type="match status" value="1"/>
</dbReference>
<keyword evidence="1 2" id="KW-0193">Cuticle</keyword>
<dbReference type="InterPro" id="IPR031311">
    <property type="entry name" value="CHIT_BIND_RR_consensus"/>
</dbReference>
<sequence>MPRINFLSTLSLNSSSSIKPLSRKKDKISFCGNMMKYVVLAIFLGVAAARPQQAKNDDVVIVRSEFEDKGDGTFNWASETSDGTKIEQQGFLKNPGTEDEGISISGSYQYYAPEGELISLKYVADEKGFQPEGAHLPTPPPIPEAIQKALEIIYRNAEQQAASFNRESFAHAPSRPL</sequence>
<accession>A0A1D2MYZ5</accession>
<dbReference type="InterPro" id="IPR050468">
    <property type="entry name" value="Cuticle_Struct_Prot"/>
</dbReference>
<name>A0A1D2MYZ5_ORCCI</name>
<dbReference type="OrthoDB" id="6493579at2759"/>
<dbReference type="OMA" id="TFNWASE"/>
<comment type="caution">
    <text evidence="3">The sequence shown here is derived from an EMBL/GenBank/DDBJ whole genome shotgun (WGS) entry which is preliminary data.</text>
</comment>
<dbReference type="PANTHER" id="PTHR10380">
    <property type="entry name" value="CUTICLE PROTEIN"/>
    <property type="match status" value="1"/>
</dbReference>
<dbReference type="InterPro" id="IPR000618">
    <property type="entry name" value="Insect_cuticle"/>
</dbReference>